<proteinExistence type="predicted"/>
<dbReference type="InterPro" id="IPR001452">
    <property type="entry name" value="SH3_domain"/>
</dbReference>
<evidence type="ECO:0000256" key="1">
    <source>
        <dbReference type="ARBA" id="ARBA00022443"/>
    </source>
</evidence>
<evidence type="ECO:0000313" key="5">
    <source>
        <dbReference type="EMBL" id="TVY78513.1"/>
    </source>
</evidence>
<evidence type="ECO:0000256" key="3">
    <source>
        <dbReference type="SAM" id="MobiDB-lite"/>
    </source>
</evidence>
<keyword evidence="1 2" id="KW-0728">SH3 domain</keyword>
<keyword evidence="6" id="KW-1185">Reference proteome</keyword>
<comment type="caution">
    <text evidence="5">The sequence shown here is derived from an EMBL/GenBank/DDBJ whole genome shotgun (WGS) entry which is preliminary data.</text>
</comment>
<dbReference type="SUPFAM" id="SSF50044">
    <property type="entry name" value="SH3-domain"/>
    <property type="match status" value="1"/>
</dbReference>
<feature type="domain" description="SH3" evidence="4">
    <location>
        <begin position="749"/>
        <end position="814"/>
    </location>
</feature>
<dbReference type="EMBL" id="QGMK01000746">
    <property type="protein sequence ID" value="TVY78513.1"/>
    <property type="molecule type" value="Genomic_DNA"/>
</dbReference>
<feature type="compositionally biased region" description="Basic and acidic residues" evidence="3">
    <location>
        <begin position="167"/>
        <end position="182"/>
    </location>
</feature>
<organism evidence="5 6">
    <name type="scientific">Lachnellula suecica</name>
    <dbReference type="NCBI Taxonomy" id="602035"/>
    <lineage>
        <taxon>Eukaryota</taxon>
        <taxon>Fungi</taxon>
        <taxon>Dikarya</taxon>
        <taxon>Ascomycota</taxon>
        <taxon>Pezizomycotina</taxon>
        <taxon>Leotiomycetes</taxon>
        <taxon>Helotiales</taxon>
        <taxon>Lachnaceae</taxon>
        <taxon>Lachnellula</taxon>
    </lineage>
</organism>
<reference evidence="5 6" key="1">
    <citation type="submission" date="2018-05" db="EMBL/GenBank/DDBJ databases">
        <title>Genome sequencing and assembly of the regulated plant pathogen Lachnellula willkommii and related sister species for the development of diagnostic species identification markers.</title>
        <authorList>
            <person name="Giroux E."/>
            <person name="Bilodeau G."/>
        </authorList>
    </citation>
    <scope>NUCLEOTIDE SEQUENCE [LARGE SCALE GENOMIC DNA]</scope>
    <source>
        <strain evidence="5 6">CBS 268.59</strain>
    </source>
</reference>
<dbReference type="Gene3D" id="2.30.30.40">
    <property type="entry name" value="SH3 Domains"/>
    <property type="match status" value="1"/>
</dbReference>
<feature type="region of interest" description="Disordered" evidence="3">
    <location>
        <begin position="161"/>
        <end position="211"/>
    </location>
</feature>
<dbReference type="OrthoDB" id="5243589at2759"/>
<feature type="compositionally biased region" description="Low complexity" evidence="3">
    <location>
        <begin position="354"/>
        <end position="373"/>
    </location>
</feature>
<gene>
    <name evidence="5" type="ORF">LSUE1_G008168</name>
</gene>
<feature type="region of interest" description="Disordered" evidence="3">
    <location>
        <begin position="330"/>
        <end position="392"/>
    </location>
</feature>
<dbReference type="Proteomes" id="UP000469558">
    <property type="component" value="Unassembled WGS sequence"/>
</dbReference>
<dbReference type="AlphaFoldDB" id="A0A8T9C8U2"/>
<evidence type="ECO:0000313" key="6">
    <source>
        <dbReference type="Proteomes" id="UP000469558"/>
    </source>
</evidence>
<evidence type="ECO:0000259" key="4">
    <source>
        <dbReference type="PROSITE" id="PS50002"/>
    </source>
</evidence>
<sequence>MSNDIAPGVKSILKAIDSGIKLGKRVARSSVYAPAAQVLQISESASNLQKSLEGSSKAIKDAYDISVKKCGEPFVNALLNERENNQLKELRIDLIDHSDKCQDFDENPLLFDPVAFTNLQKEGEKCCVQCIAIFHAVEEGLLDMEIQSFTMEEDIRDDRGFLSSMRSNRENSRDASTRDASARKPVPPPSRQPAHVGQLQITPPRPLKQKSSWAIDNPSNFELGSPVSAISSVTASFGVSPRTMGPALLAQDPGDALLVSPNSAQGTQLIPWELVHSRIATNDEFLERRRNSRTLFQDEIQRSVNSIEEDRASETFSDGVMRLPISGVAEMQGSSPVEEHTSRTSSSGYDTFISRQRSQGQASQATRSSRASSIYPLTPPMSEHSASGSTDKWQTMASALQVPRYGSNVEEGLEVVPNTLTERQLLAASEKEANFTTEKEIPYETGIEATFDPDNEKMLDAGNEKMLVTEEHQSHFQSTSAASVRSVDHPMRHDSSFYKSGGFCEGARAMMRGETGFKVAKRPSGHYSATVSAKCLNCAYEVGWNDVEKDRLLDRSGIYGSSGIRWRQKFISKCHVKTTSIEEPLYACVFCIEDNKTVEEHDATVFFSVSQLFRHLAKHTHPLPKVAGLQILYGYQPAEVLDFDIHFTTTEPKPSQWNMTEIATKVATRASAYATIAHHPKLNARTARDPDGDETLHFAAGAKIVGITYPERFNGQWCVGYHDGDRGSFPAANIMIERPAKEEVLMNPQSSLIATARWDHKPKDSKDGGWLKFSKGDKISCVGYQYQDQWCWSGQSSKGKWGLFPAAFVENLQDGGKLPPPSPTSTKGGFASRMPSFAIGRNKSSKTDRAASVRSVGSAGSAGNVAVYGQPGLEVARSIIGSRKG</sequence>
<dbReference type="PROSITE" id="PS50002">
    <property type="entry name" value="SH3"/>
    <property type="match status" value="1"/>
</dbReference>
<dbReference type="InterPro" id="IPR036028">
    <property type="entry name" value="SH3-like_dom_sf"/>
</dbReference>
<accession>A0A8T9C8U2</accession>
<evidence type="ECO:0000256" key="2">
    <source>
        <dbReference type="PROSITE-ProRule" id="PRU00192"/>
    </source>
</evidence>
<name>A0A8T9C8U2_9HELO</name>
<protein>
    <recommendedName>
        <fullName evidence="4">SH3 domain-containing protein</fullName>
    </recommendedName>
</protein>
<dbReference type="SMART" id="SM00326">
    <property type="entry name" value="SH3"/>
    <property type="match status" value="2"/>
</dbReference>